<evidence type="ECO:0000256" key="4">
    <source>
        <dbReference type="ARBA" id="ARBA00022741"/>
    </source>
</evidence>
<dbReference type="GO" id="GO:0050321">
    <property type="term" value="F:tau-protein kinase activity"/>
    <property type="evidence" value="ECO:0007669"/>
    <property type="project" value="TreeGrafter"/>
</dbReference>
<feature type="binding site" evidence="10">
    <location>
        <position position="48"/>
    </location>
    <ligand>
        <name>ATP</name>
        <dbReference type="ChEBI" id="CHEBI:30616"/>
    </ligand>
</feature>
<evidence type="ECO:0000256" key="2">
    <source>
        <dbReference type="ARBA" id="ARBA00022527"/>
    </source>
</evidence>
<evidence type="ECO:0000313" key="13">
    <source>
        <dbReference type="EMBL" id="KAF6349151.1"/>
    </source>
</evidence>
<sequence>MCDFFEDASSKVDCQFGNYAILNSIGRGSFGEVRQARHLLTSMQVAVKIVNCVDPADVAKEIYCLKELNHPNIIRLFEVVNTNHQVYMFMEYAWGGTLYNYLKKWGPLSETAARAPFRQLLSAVQYCHQKHIVHRDIKPENILLDIGLNIKLADFGLSAVFTEEKLSTFCGTPNYKAPELFRLEPYEGPKVDVWSMGVVLYKMLTGVRPFVGETVEQLREHILSGAFSIPSFLSIPCHTLLKTMIDIDPGRRPTLGIIMQDVWVNIGEEEVAPYIEPPWTDIDPQVTDIMRTLGYEPKEIESSLLERKFDSVMGTYRILNMKLTTGIRTIKVSARSPSDSNRTVCTTEGTWGAETNGGHPRNPPPSPEFSVPTTTPPGGLDWSTATPPIRVEVKTIIRPRSEHLHNISQPGSAHLQNISQPGSAHLQNTSQPGSGHLQNTSQAGSVHLQNISQAGSAHLENTSQAGSGVHMENISQAGSAHLQNTRQAGSANLQNTSQHASEQPESTSQPDTRGELRKQKLKPELQGDSNMFPATQSSGSPRGCSGGTEEKTTTKGQARSSCEETRASSPDHSQRRKGMARRILGFLKRCFCCTGETKKPRVKITRVVPI</sequence>
<dbReference type="InterPro" id="IPR008271">
    <property type="entry name" value="Ser/Thr_kinase_AS"/>
</dbReference>
<dbReference type="GO" id="GO:0005737">
    <property type="term" value="C:cytoplasm"/>
    <property type="evidence" value="ECO:0007669"/>
    <property type="project" value="TreeGrafter"/>
</dbReference>
<dbReference type="CDD" id="cd14003">
    <property type="entry name" value="STKc_AMPK-like"/>
    <property type="match status" value="1"/>
</dbReference>
<dbReference type="SMART" id="SM00220">
    <property type="entry name" value="S_TKc"/>
    <property type="match status" value="1"/>
</dbReference>
<dbReference type="PANTHER" id="PTHR24346:SF56">
    <property type="entry name" value="SERINE_THREONINE-PROTEIN KINASE MARK2"/>
    <property type="match status" value="1"/>
</dbReference>
<keyword evidence="2" id="KW-0723">Serine/threonine-protein kinase</keyword>
<feature type="domain" description="Protein kinase" evidence="12">
    <location>
        <begin position="19"/>
        <end position="264"/>
    </location>
</feature>
<feature type="compositionally biased region" description="Polar residues" evidence="11">
    <location>
        <begin position="482"/>
        <end position="511"/>
    </location>
</feature>
<keyword evidence="5" id="KW-0418">Kinase</keyword>
<comment type="similarity">
    <text evidence="7">Belongs to the protein kinase superfamily. CAMK Ser/Thr protein kinase family. Smok subfamily.</text>
</comment>
<feature type="compositionally biased region" description="Polar residues" evidence="11">
    <location>
        <begin position="335"/>
        <end position="349"/>
    </location>
</feature>
<feature type="compositionally biased region" description="Basic and acidic residues" evidence="11">
    <location>
        <begin position="512"/>
        <end position="525"/>
    </location>
</feature>
<proteinExistence type="inferred from homology"/>
<dbReference type="CDD" id="cd14337">
    <property type="entry name" value="UBA_MARK_Par1"/>
    <property type="match status" value="1"/>
</dbReference>
<evidence type="ECO:0000256" key="10">
    <source>
        <dbReference type="PROSITE-ProRule" id="PRU10141"/>
    </source>
</evidence>
<evidence type="ECO:0000256" key="1">
    <source>
        <dbReference type="ARBA" id="ARBA00012513"/>
    </source>
</evidence>
<protein>
    <recommendedName>
        <fullName evidence="1">non-specific serine/threonine protein kinase</fullName>
        <ecNumber evidence="1">2.7.11.1</ecNumber>
    </recommendedName>
</protein>
<dbReference type="InterPro" id="IPR017441">
    <property type="entry name" value="Protein_kinase_ATP_BS"/>
</dbReference>
<dbReference type="PROSITE" id="PS00108">
    <property type="entry name" value="PROTEIN_KINASE_ST"/>
    <property type="match status" value="1"/>
</dbReference>
<keyword evidence="4 10" id="KW-0547">Nucleotide-binding</keyword>
<dbReference type="GO" id="GO:0000226">
    <property type="term" value="P:microtubule cytoskeleton organization"/>
    <property type="evidence" value="ECO:0007669"/>
    <property type="project" value="TreeGrafter"/>
</dbReference>
<feature type="region of interest" description="Disordered" evidence="11">
    <location>
        <begin position="334"/>
        <end position="387"/>
    </location>
</feature>
<gene>
    <name evidence="13" type="ORF">mMyoMyo1_011707</name>
</gene>
<evidence type="ECO:0000256" key="6">
    <source>
        <dbReference type="ARBA" id="ARBA00022840"/>
    </source>
</evidence>
<name>A0A7J7XHG6_MYOMY</name>
<comment type="catalytic activity">
    <reaction evidence="8">
        <text>L-threonyl-[protein] + ATP = O-phospho-L-threonyl-[protein] + ADP + H(+)</text>
        <dbReference type="Rhea" id="RHEA:46608"/>
        <dbReference type="Rhea" id="RHEA-COMP:11060"/>
        <dbReference type="Rhea" id="RHEA-COMP:11605"/>
        <dbReference type="ChEBI" id="CHEBI:15378"/>
        <dbReference type="ChEBI" id="CHEBI:30013"/>
        <dbReference type="ChEBI" id="CHEBI:30616"/>
        <dbReference type="ChEBI" id="CHEBI:61977"/>
        <dbReference type="ChEBI" id="CHEBI:456216"/>
        <dbReference type="EC" id="2.7.11.1"/>
    </reaction>
</comment>
<comment type="caution">
    <text evidence="13">The sequence shown here is derived from an EMBL/GenBank/DDBJ whole genome shotgun (WGS) entry which is preliminary data.</text>
</comment>
<organism evidence="13 14">
    <name type="scientific">Myotis myotis</name>
    <name type="common">Greater mouse-eared bat</name>
    <name type="synonym">Vespertilio myotis</name>
    <dbReference type="NCBI Taxonomy" id="51298"/>
    <lineage>
        <taxon>Eukaryota</taxon>
        <taxon>Metazoa</taxon>
        <taxon>Chordata</taxon>
        <taxon>Craniata</taxon>
        <taxon>Vertebrata</taxon>
        <taxon>Euteleostomi</taxon>
        <taxon>Mammalia</taxon>
        <taxon>Eutheria</taxon>
        <taxon>Laurasiatheria</taxon>
        <taxon>Chiroptera</taxon>
        <taxon>Yangochiroptera</taxon>
        <taxon>Vespertilionidae</taxon>
        <taxon>Myotis</taxon>
    </lineage>
</organism>
<evidence type="ECO:0000256" key="8">
    <source>
        <dbReference type="ARBA" id="ARBA00047899"/>
    </source>
</evidence>
<dbReference type="Gene3D" id="1.10.510.10">
    <property type="entry name" value="Transferase(Phosphotransferase) domain 1"/>
    <property type="match status" value="1"/>
</dbReference>
<feature type="region of interest" description="Disordered" evidence="11">
    <location>
        <begin position="406"/>
        <end position="442"/>
    </location>
</feature>
<evidence type="ECO:0000256" key="3">
    <source>
        <dbReference type="ARBA" id="ARBA00022679"/>
    </source>
</evidence>
<evidence type="ECO:0000259" key="12">
    <source>
        <dbReference type="PROSITE" id="PS50011"/>
    </source>
</evidence>
<dbReference type="EC" id="2.7.11.1" evidence="1"/>
<evidence type="ECO:0000256" key="5">
    <source>
        <dbReference type="ARBA" id="ARBA00022777"/>
    </source>
</evidence>
<dbReference type="GO" id="GO:0005524">
    <property type="term" value="F:ATP binding"/>
    <property type="evidence" value="ECO:0007669"/>
    <property type="project" value="UniProtKB-UniRule"/>
</dbReference>
<reference evidence="13 14" key="1">
    <citation type="journal article" date="2020" name="Nature">
        <title>Six reference-quality genomes reveal evolution of bat adaptations.</title>
        <authorList>
            <person name="Jebb D."/>
            <person name="Huang Z."/>
            <person name="Pippel M."/>
            <person name="Hughes G.M."/>
            <person name="Lavrichenko K."/>
            <person name="Devanna P."/>
            <person name="Winkler S."/>
            <person name="Jermiin L.S."/>
            <person name="Skirmuntt E.C."/>
            <person name="Katzourakis A."/>
            <person name="Burkitt-Gray L."/>
            <person name="Ray D.A."/>
            <person name="Sullivan K.A.M."/>
            <person name="Roscito J.G."/>
            <person name="Kirilenko B.M."/>
            <person name="Davalos L.M."/>
            <person name="Corthals A.P."/>
            <person name="Power M.L."/>
            <person name="Jones G."/>
            <person name="Ransome R.D."/>
            <person name="Dechmann D.K.N."/>
            <person name="Locatelli A.G."/>
            <person name="Puechmaille S.J."/>
            <person name="Fedrigo O."/>
            <person name="Jarvis E.D."/>
            <person name="Hiller M."/>
            <person name="Vernes S.C."/>
            <person name="Myers E.W."/>
            <person name="Teeling E.C."/>
        </authorList>
    </citation>
    <scope>NUCLEOTIDE SEQUENCE [LARGE SCALE GENOMIC DNA]</scope>
    <source>
        <strain evidence="13">MMyoMyo1</strain>
        <tissue evidence="13">Flight muscle</tissue>
    </source>
</reference>
<dbReference type="AlphaFoldDB" id="A0A7J7XHG6"/>
<dbReference type="FunFam" id="1.10.510.10:FF:000002">
    <property type="entry name" value="Non-specific serine/threonine protein kinase"/>
    <property type="match status" value="1"/>
</dbReference>
<comment type="catalytic activity">
    <reaction evidence="9">
        <text>L-seryl-[protein] + ATP = O-phospho-L-seryl-[protein] + ADP + H(+)</text>
        <dbReference type="Rhea" id="RHEA:17989"/>
        <dbReference type="Rhea" id="RHEA-COMP:9863"/>
        <dbReference type="Rhea" id="RHEA-COMP:11604"/>
        <dbReference type="ChEBI" id="CHEBI:15378"/>
        <dbReference type="ChEBI" id="CHEBI:29999"/>
        <dbReference type="ChEBI" id="CHEBI:30616"/>
        <dbReference type="ChEBI" id="CHEBI:83421"/>
        <dbReference type="ChEBI" id="CHEBI:456216"/>
        <dbReference type="EC" id="2.7.11.1"/>
    </reaction>
</comment>
<dbReference type="InterPro" id="IPR011009">
    <property type="entry name" value="Kinase-like_dom_sf"/>
</dbReference>
<dbReference type="EMBL" id="JABWUV010000006">
    <property type="protein sequence ID" value="KAF6349151.1"/>
    <property type="molecule type" value="Genomic_DNA"/>
</dbReference>
<keyword evidence="6 10" id="KW-0067">ATP-binding</keyword>
<dbReference type="PANTHER" id="PTHR24346">
    <property type="entry name" value="MAP/MICROTUBULE AFFINITY-REGULATING KINASE"/>
    <property type="match status" value="1"/>
</dbReference>
<dbReference type="PROSITE" id="PS00107">
    <property type="entry name" value="PROTEIN_KINASE_ATP"/>
    <property type="match status" value="1"/>
</dbReference>
<keyword evidence="3" id="KW-0808">Transferase</keyword>
<evidence type="ECO:0000256" key="7">
    <source>
        <dbReference type="ARBA" id="ARBA00038181"/>
    </source>
</evidence>
<evidence type="ECO:0000313" key="14">
    <source>
        <dbReference type="Proteomes" id="UP000527355"/>
    </source>
</evidence>
<evidence type="ECO:0000256" key="9">
    <source>
        <dbReference type="ARBA" id="ARBA00048679"/>
    </source>
</evidence>
<dbReference type="PROSITE" id="PS50011">
    <property type="entry name" value="PROTEIN_KINASE_DOM"/>
    <property type="match status" value="1"/>
</dbReference>
<dbReference type="Gene3D" id="1.10.8.10">
    <property type="entry name" value="DNA helicase RuvA subunit, C-terminal domain"/>
    <property type="match status" value="1"/>
</dbReference>
<dbReference type="Gene3D" id="3.30.200.20">
    <property type="entry name" value="Phosphorylase Kinase, domain 1"/>
    <property type="match status" value="1"/>
</dbReference>
<dbReference type="GO" id="GO:0035556">
    <property type="term" value="P:intracellular signal transduction"/>
    <property type="evidence" value="ECO:0007669"/>
    <property type="project" value="TreeGrafter"/>
</dbReference>
<evidence type="ECO:0000256" key="11">
    <source>
        <dbReference type="SAM" id="MobiDB-lite"/>
    </source>
</evidence>
<feature type="compositionally biased region" description="Polar residues" evidence="11">
    <location>
        <begin position="527"/>
        <end position="540"/>
    </location>
</feature>
<feature type="region of interest" description="Disordered" evidence="11">
    <location>
        <begin position="482"/>
        <end position="577"/>
    </location>
</feature>
<dbReference type="FunFam" id="3.30.200.20:FF:000003">
    <property type="entry name" value="Non-specific serine/threonine protein kinase"/>
    <property type="match status" value="1"/>
</dbReference>
<dbReference type="Pfam" id="PF00069">
    <property type="entry name" value="Pkinase"/>
    <property type="match status" value="1"/>
</dbReference>
<accession>A0A7J7XHG6</accession>
<keyword evidence="14" id="KW-1185">Reference proteome</keyword>
<dbReference type="SUPFAM" id="SSF56112">
    <property type="entry name" value="Protein kinase-like (PK-like)"/>
    <property type="match status" value="1"/>
</dbReference>
<dbReference type="VEuPathDB" id="HostDB:LOC118657894"/>
<dbReference type="InterPro" id="IPR000719">
    <property type="entry name" value="Prot_kinase_dom"/>
</dbReference>
<dbReference type="Proteomes" id="UP000527355">
    <property type="component" value="Unassembled WGS sequence"/>
</dbReference>